<dbReference type="InterPro" id="IPR020845">
    <property type="entry name" value="AMP-binding_CS"/>
</dbReference>
<dbReference type="Gene3D" id="3.40.50.12780">
    <property type="entry name" value="N-terminal domain of ligase-like"/>
    <property type="match status" value="1"/>
</dbReference>
<dbReference type="Gene3D" id="3.30.300.30">
    <property type="match status" value="1"/>
</dbReference>
<evidence type="ECO:0000259" key="1">
    <source>
        <dbReference type="Pfam" id="PF00501"/>
    </source>
</evidence>
<evidence type="ECO:0000313" key="3">
    <source>
        <dbReference type="Proteomes" id="UP000322634"/>
    </source>
</evidence>
<dbReference type="AlphaFoldDB" id="A0A5D0UDD8"/>
<dbReference type="Pfam" id="PF00501">
    <property type="entry name" value="AMP-binding"/>
    <property type="match status" value="1"/>
</dbReference>
<keyword evidence="3" id="KW-1185">Reference proteome</keyword>
<feature type="domain" description="AMP-dependent synthetase/ligase" evidence="1">
    <location>
        <begin position="20"/>
        <end position="376"/>
    </location>
</feature>
<dbReference type="GO" id="GO:0005737">
    <property type="term" value="C:cytoplasm"/>
    <property type="evidence" value="ECO:0007669"/>
    <property type="project" value="TreeGrafter"/>
</dbReference>
<dbReference type="RefSeq" id="WP_148349892.1">
    <property type="nucleotide sequence ID" value="NZ_JBHSBF010000009.1"/>
</dbReference>
<dbReference type="InterPro" id="IPR000873">
    <property type="entry name" value="AMP-dep_synth/lig_dom"/>
</dbReference>
<name>A0A5D0UDD8_9ACTN</name>
<dbReference type="InterPro" id="IPR045851">
    <property type="entry name" value="AMP-bd_C_sf"/>
</dbReference>
<dbReference type="InterPro" id="IPR042099">
    <property type="entry name" value="ANL_N_sf"/>
</dbReference>
<organism evidence="2 3">
    <name type="scientific">Actinomadura syzygii</name>
    <dbReference type="NCBI Taxonomy" id="1427538"/>
    <lineage>
        <taxon>Bacteria</taxon>
        <taxon>Bacillati</taxon>
        <taxon>Actinomycetota</taxon>
        <taxon>Actinomycetes</taxon>
        <taxon>Streptosporangiales</taxon>
        <taxon>Thermomonosporaceae</taxon>
        <taxon>Actinomadura</taxon>
    </lineage>
</organism>
<sequence>MNEIPKHALHGRFLRGLALSPSRPALHVDTGSTTTASMTYEALHERALAWAGALLAGPGGPPSAVAVLAEKGPVAYGGLLAALYTGATVVPLSPDFPAARTRRMLADANVSAAVADAAGIAALEAAELELPVLTDGDDAGRPPVIPSARAALDAPRPVRPEDVAYLLFTSGSTGRPKGVKITHAATHHYFTLLDKRYDFGPDDVFSQTFGLNFDCAMFDLFCAWGAGASVRTVPVRAYTDLPSFLSERAMTVWFSTPSAIALVRRMGGLAPGAMPSLRWSFFAGEALRQADAAEWQDAAPASAVENLYGPTELTVTVSGHRWSPETSPALCVNGHVPIGTVHEGHDHLLLDPDDGATDSAEGELCIAGPQMTPGYLDPRDDEGRFLVHAGRRWYRTGDRVRRLDGGELAYLGRLDAQVQIQGWRVELAEIDDAVRDCPGVEDAVTVTRPAGAGGLELVVFYTGTPVSPAVLAGRLRQVLPEGMLPRAFRHLESFPLNPNRKIDRAGLAATAAAGPAARG</sequence>
<dbReference type="PANTHER" id="PTHR45527">
    <property type="entry name" value="NONRIBOSOMAL PEPTIDE SYNTHETASE"/>
    <property type="match status" value="1"/>
</dbReference>
<dbReference type="EMBL" id="VSFF01000004">
    <property type="protein sequence ID" value="TYC16097.1"/>
    <property type="molecule type" value="Genomic_DNA"/>
</dbReference>
<dbReference type="GO" id="GO:0031177">
    <property type="term" value="F:phosphopantetheine binding"/>
    <property type="evidence" value="ECO:0007669"/>
    <property type="project" value="TreeGrafter"/>
</dbReference>
<accession>A0A5D0UDD8</accession>
<comment type="caution">
    <text evidence="2">The sequence shown here is derived from an EMBL/GenBank/DDBJ whole genome shotgun (WGS) entry which is preliminary data.</text>
</comment>
<evidence type="ECO:0000313" key="2">
    <source>
        <dbReference type="EMBL" id="TYC16097.1"/>
    </source>
</evidence>
<reference evidence="2 3" key="1">
    <citation type="submission" date="2019-08" db="EMBL/GenBank/DDBJ databases">
        <title>Actinomadura sp. nov. CYP1-5 isolated from mountain soil.</title>
        <authorList>
            <person name="Songsumanus A."/>
            <person name="Kuncharoen N."/>
            <person name="Kudo T."/>
            <person name="Yuki M."/>
            <person name="Igarashi Y."/>
            <person name="Tanasupawat S."/>
        </authorList>
    </citation>
    <scope>NUCLEOTIDE SEQUENCE [LARGE SCALE GENOMIC DNA]</scope>
    <source>
        <strain evidence="2 3">GKU157</strain>
    </source>
</reference>
<dbReference type="PROSITE" id="PS00455">
    <property type="entry name" value="AMP_BINDING"/>
    <property type="match status" value="1"/>
</dbReference>
<dbReference type="PANTHER" id="PTHR45527:SF1">
    <property type="entry name" value="FATTY ACID SYNTHASE"/>
    <property type="match status" value="1"/>
</dbReference>
<dbReference type="OrthoDB" id="3802848at2"/>
<keyword evidence="2" id="KW-0436">Ligase</keyword>
<dbReference type="SUPFAM" id="SSF56801">
    <property type="entry name" value="Acetyl-CoA synthetase-like"/>
    <property type="match status" value="1"/>
</dbReference>
<dbReference type="GO" id="GO:0016874">
    <property type="term" value="F:ligase activity"/>
    <property type="evidence" value="ECO:0007669"/>
    <property type="project" value="UniProtKB-KW"/>
</dbReference>
<dbReference type="GO" id="GO:0043041">
    <property type="term" value="P:amino acid activation for nonribosomal peptide biosynthetic process"/>
    <property type="evidence" value="ECO:0007669"/>
    <property type="project" value="TreeGrafter"/>
</dbReference>
<gene>
    <name evidence="2" type="ORF">FXF65_12325</name>
</gene>
<dbReference type="GO" id="GO:0044550">
    <property type="term" value="P:secondary metabolite biosynthetic process"/>
    <property type="evidence" value="ECO:0007669"/>
    <property type="project" value="TreeGrafter"/>
</dbReference>
<proteinExistence type="predicted"/>
<dbReference type="Proteomes" id="UP000322634">
    <property type="component" value="Unassembled WGS sequence"/>
</dbReference>
<protein>
    <submittedName>
        <fullName evidence="2">D-alanine--poly(Phosphoribitol) ligase</fullName>
    </submittedName>
</protein>